<keyword evidence="5" id="KW-0484">Methanogenesis</keyword>
<evidence type="ECO:0000256" key="7">
    <source>
        <dbReference type="ARBA" id="ARBA00023004"/>
    </source>
</evidence>
<dbReference type="RefSeq" id="WP_248564121.1">
    <property type="nucleotide sequence ID" value="NZ_AP025698.1"/>
</dbReference>
<dbReference type="PANTHER" id="PTHR43255:SF1">
    <property type="entry name" value="IRON-SULFUR-BINDING OXIDOREDUCTASE FADF-RELATED"/>
    <property type="match status" value="1"/>
</dbReference>
<keyword evidence="6" id="KW-0560">Oxidoreductase</keyword>
<evidence type="ECO:0000259" key="10">
    <source>
        <dbReference type="PROSITE" id="PS51379"/>
    </source>
</evidence>
<evidence type="ECO:0000256" key="3">
    <source>
        <dbReference type="ARBA" id="ARBA00022485"/>
    </source>
</evidence>
<comment type="similarity">
    <text evidence="2">Belongs to the HdrC family.</text>
</comment>
<comment type="pathway">
    <text evidence="1">Cofactor metabolism; coenzyme M-coenzyme B heterodisulfide reduction; coenzyme B and coenzyme M from coenzyme M-coenzyme B heterodisulfide: step 1/1.</text>
</comment>
<dbReference type="InterPro" id="IPR009051">
    <property type="entry name" value="Helical_ferredxn"/>
</dbReference>
<evidence type="ECO:0000313" key="12">
    <source>
        <dbReference type="Proteomes" id="UP000831817"/>
    </source>
</evidence>
<keyword evidence="7" id="KW-0408">Iron</keyword>
<evidence type="ECO:0000256" key="1">
    <source>
        <dbReference type="ARBA" id="ARBA00004808"/>
    </source>
</evidence>
<dbReference type="NCBIfam" id="TIGR03290">
    <property type="entry name" value="CoB_CoM_SS_C"/>
    <property type="match status" value="1"/>
</dbReference>
<dbReference type="InterPro" id="IPR051460">
    <property type="entry name" value="HdrC_iron-sulfur_subunit"/>
</dbReference>
<reference evidence="11 12" key="1">
    <citation type="submission" date="2022-04" db="EMBL/GenBank/DDBJ databases">
        <title>Complete genome of Methanothermobacter tenebrarum strain RMAS.</title>
        <authorList>
            <person name="Nakamura K."/>
            <person name="Oshima K."/>
            <person name="Hattori M."/>
            <person name="Kamagata Y."/>
            <person name="Takamizawa K."/>
        </authorList>
    </citation>
    <scope>NUCLEOTIDE SEQUENCE [LARGE SCALE GENOMIC DNA]</scope>
    <source>
        <strain evidence="11 12">RMAS</strain>
    </source>
</reference>
<gene>
    <name evidence="11" type="ORF">MTTB_11780</name>
</gene>
<keyword evidence="3" id="KW-0004">4Fe-4S</keyword>
<protein>
    <recommendedName>
        <fullName evidence="10">4Fe-4S ferredoxin-type domain-containing protein</fullName>
    </recommendedName>
</protein>
<name>A0ABN6PC68_9EURY</name>
<feature type="compositionally biased region" description="Basic and acidic residues" evidence="9">
    <location>
        <begin position="1"/>
        <end position="12"/>
    </location>
</feature>
<proteinExistence type="inferred from homology"/>
<dbReference type="InterPro" id="IPR017900">
    <property type="entry name" value="4Fe4S_Fe_S_CS"/>
</dbReference>
<keyword evidence="8" id="KW-0411">Iron-sulfur</keyword>
<evidence type="ECO:0000256" key="6">
    <source>
        <dbReference type="ARBA" id="ARBA00023002"/>
    </source>
</evidence>
<dbReference type="InterPro" id="IPR017680">
    <property type="entry name" value="CoB/CoM_hetero-S_Rdtase_csu"/>
</dbReference>
<sequence>MSILERLKRLLIGEEEPEKPEEKVKEEVPEEEVKEEEPEKPEEKPEEEVSEETEEEVEEEVPEEKPEEEVSEETEEEVEEEVPEEKPEEEVSEETEEEVEEEVPEEKPEEEVSEETEEEVEEEVPEEKPEEEVSEETEEEVEEEEKPERSDIMTLLKGEEELIRRSDVDKEFSEKVKAAGGESLEYCFQCGTCTGSCPSGRRTPYKVRQIIRKANMGLKDQLLSDPALWMCTTCYSCQERCPRKVKIVDVVKLIRNEAAKAGYMSPVHKAVGSFVIKTGHGVPIDDATKQLRDAVGLGELPPTTHSFPEALEEVQKIIKATGFDSLIGYNWETGEIE</sequence>
<keyword evidence="4" id="KW-0479">Metal-binding</keyword>
<dbReference type="EMBL" id="AP025698">
    <property type="protein sequence ID" value="BDH79799.1"/>
    <property type="molecule type" value="Genomic_DNA"/>
</dbReference>
<dbReference type="PROSITE" id="PS51379">
    <property type="entry name" value="4FE4S_FER_2"/>
    <property type="match status" value="1"/>
</dbReference>
<dbReference type="PROSITE" id="PS00198">
    <property type="entry name" value="4FE4S_FER_1"/>
    <property type="match status" value="1"/>
</dbReference>
<evidence type="ECO:0000256" key="8">
    <source>
        <dbReference type="ARBA" id="ARBA00023014"/>
    </source>
</evidence>
<dbReference type="InterPro" id="IPR017896">
    <property type="entry name" value="4Fe4S_Fe-S-bd"/>
</dbReference>
<evidence type="ECO:0000256" key="4">
    <source>
        <dbReference type="ARBA" id="ARBA00022723"/>
    </source>
</evidence>
<dbReference type="SUPFAM" id="SSF46548">
    <property type="entry name" value="alpha-helical ferredoxin"/>
    <property type="match status" value="1"/>
</dbReference>
<dbReference type="GeneID" id="71965704"/>
<accession>A0ABN6PC68</accession>
<dbReference type="PANTHER" id="PTHR43255">
    <property type="entry name" value="IRON-SULFUR-BINDING OXIDOREDUCTASE FADF-RELATED-RELATED"/>
    <property type="match status" value="1"/>
</dbReference>
<evidence type="ECO:0000313" key="11">
    <source>
        <dbReference type="EMBL" id="BDH79799.1"/>
    </source>
</evidence>
<organism evidence="11 12">
    <name type="scientific">Methanothermobacter tenebrarum</name>
    <dbReference type="NCBI Taxonomy" id="680118"/>
    <lineage>
        <taxon>Archaea</taxon>
        <taxon>Methanobacteriati</taxon>
        <taxon>Methanobacteriota</taxon>
        <taxon>Methanomada group</taxon>
        <taxon>Methanobacteria</taxon>
        <taxon>Methanobacteriales</taxon>
        <taxon>Methanobacteriaceae</taxon>
        <taxon>Methanothermobacter</taxon>
    </lineage>
</organism>
<dbReference type="Proteomes" id="UP000831817">
    <property type="component" value="Chromosome"/>
</dbReference>
<feature type="domain" description="4Fe-4S ferredoxin-type" evidence="10">
    <location>
        <begin position="177"/>
        <end position="207"/>
    </location>
</feature>
<evidence type="ECO:0000256" key="5">
    <source>
        <dbReference type="ARBA" id="ARBA00022994"/>
    </source>
</evidence>
<dbReference type="Gene3D" id="1.10.1060.10">
    <property type="entry name" value="Alpha-helical ferredoxin"/>
    <property type="match status" value="1"/>
</dbReference>
<keyword evidence="12" id="KW-1185">Reference proteome</keyword>
<evidence type="ECO:0000256" key="9">
    <source>
        <dbReference type="SAM" id="MobiDB-lite"/>
    </source>
</evidence>
<dbReference type="Pfam" id="PF13183">
    <property type="entry name" value="Fer4_8"/>
    <property type="match status" value="1"/>
</dbReference>
<feature type="region of interest" description="Disordered" evidence="9">
    <location>
        <begin position="1"/>
        <end position="150"/>
    </location>
</feature>
<feature type="compositionally biased region" description="Acidic residues" evidence="9">
    <location>
        <begin position="28"/>
        <end position="145"/>
    </location>
</feature>
<evidence type="ECO:0000256" key="2">
    <source>
        <dbReference type="ARBA" id="ARBA00007097"/>
    </source>
</evidence>